<evidence type="ECO:0000256" key="4">
    <source>
        <dbReference type="ARBA" id="ARBA00022519"/>
    </source>
</evidence>
<keyword evidence="9" id="KW-0511">Multifunctional enzyme</keyword>
<keyword evidence="9" id="KW-0378">Hydrolase</keyword>
<evidence type="ECO:0000313" key="13">
    <source>
        <dbReference type="EMBL" id="HGY93837.1"/>
    </source>
</evidence>
<dbReference type="InterPro" id="IPR000045">
    <property type="entry name" value="Prepilin_IV_endopep_pep"/>
</dbReference>
<evidence type="ECO:0000256" key="7">
    <source>
        <dbReference type="ARBA" id="ARBA00023136"/>
    </source>
</evidence>
<keyword evidence="9" id="KW-0808">Transferase</keyword>
<keyword evidence="6 10" id="KW-1133">Transmembrane helix</keyword>
<feature type="transmembrane region" description="Helical" evidence="10">
    <location>
        <begin position="6"/>
        <end position="24"/>
    </location>
</feature>
<dbReference type="GO" id="GO:0032259">
    <property type="term" value="P:methylation"/>
    <property type="evidence" value="ECO:0007669"/>
    <property type="project" value="UniProtKB-KW"/>
</dbReference>
<dbReference type="PANTHER" id="PTHR30487">
    <property type="entry name" value="TYPE 4 PREPILIN-LIKE PROTEINS LEADER PEPTIDE-PROCESSING ENZYME"/>
    <property type="match status" value="1"/>
</dbReference>
<dbReference type="InterPro" id="IPR050882">
    <property type="entry name" value="Prepilin_peptidase/N-MTase"/>
</dbReference>
<evidence type="ECO:0000256" key="5">
    <source>
        <dbReference type="ARBA" id="ARBA00022692"/>
    </source>
</evidence>
<dbReference type="EC" id="3.4.23.43" evidence="9"/>
<dbReference type="InterPro" id="IPR036280">
    <property type="entry name" value="Multihaem_cyt_sf"/>
</dbReference>
<dbReference type="Pfam" id="PF01478">
    <property type="entry name" value="Peptidase_A24"/>
    <property type="match status" value="1"/>
</dbReference>
<keyword evidence="7 10" id="KW-0472">Membrane</keyword>
<keyword evidence="3" id="KW-1003">Cell membrane</keyword>
<feature type="transmembrane region" description="Helical" evidence="10">
    <location>
        <begin position="237"/>
        <end position="256"/>
    </location>
</feature>
<keyword evidence="5 9" id="KW-0812">Transmembrane</keyword>
<evidence type="ECO:0000256" key="3">
    <source>
        <dbReference type="ARBA" id="ARBA00022475"/>
    </source>
</evidence>
<keyword evidence="4" id="KW-0997">Cell inner membrane</keyword>
<dbReference type="GO" id="GO:0004190">
    <property type="term" value="F:aspartic-type endopeptidase activity"/>
    <property type="evidence" value="ECO:0007669"/>
    <property type="project" value="UniProtKB-EC"/>
</dbReference>
<accession>A0A7V4XRP1</accession>
<evidence type="ECO:0000256" key="9">
    <source>
        <dbReference type="RuleBase" id="RU003794"/>
    </source>
</evidence>
<dbReference type="EC" id="2.1.1.-" evidence="9"/>
<feature type="transmembrane region" description="Helical" evidence="10">
    <location>
        <begin position="126"/>
        <end position="144"/>
    </location>
</feature>
<evidence type="ECO:0000259" key="12">
    <source>
        <dbReference type="Pfam" id="PF06750"/>
    </source>
</evidence>
<feature type="transmembrane region" description="Helical" evidence="10">
    <location>
        <begin position="156"/>
        <end position="175"/>
    </location>
</feature>
<dbReference type="GO" id="GO:0008168">
    <property type="term" value="F:methyltransferase activity"/>
    <property type="evidence" value="ECO:0007669"/>
    <property type="project" value="UniProtKB-KW"/>
</dbReference>
<comment type="subcellular location">
    <subcellularLocation>
        <location evidence="1">Cell inner membrane</location>
        <topology evidence="1">Multi-pass membrane protein</topology>
    </subcellularLocation>
    <subcellularLocation>
        <location evidence="9">Cell membrane</location>
        <topology evidence="9">Multi-pass membrane protein</topology>
    </subcellularLocation>
</comment>
<dbReference type="Pfam" id="PF06750">
    <property type="entry name" value="A24_N_bact"/>
    <property type="match status" value="1"/>
</dbReference>
<evidence type="ECO:0000256" key="10">
    <source>
        <dbReference type="SAM" id="Phobius"/>
    </source>
</evidence>
<dbReference type="GO" id="GO:0005886">
    <property type="term" value="C:plasma membrane"/>
    <property type="evidence" value="ECO:0007669"/>
    <property type="project" value="UniProtKB-SubCell"/>
</dbReference>
<protein>
    <recommendedName>
        <fullName evidence="9">Prepilin leader peptidase/N-methyltransferase</fullName>
        <ecNumber evidence="9">2.1.1.-</ecNumber>
        <ecNumber evidence="9">3.4.23.43</ecNumber>
    </recommendedName>
</protein>
<dbReference type="AlphaFoldDB" id="A0A7V4XRP1"/>
<dbReference type="PANTHER" id="PTHR30487:SF0">
    <property type="entry name" value="PREPILIN LEADER PEPTIDASE_N-METHYLTRANSFERASE-RELATED"/>
    <property type="match status" value="1"/>
</dbReference>
<evidence type="ECO:0000256" key="8">
    <source>
        <dbReference type="RuleBase" id="RU003793"/>
    </source>
</evidence>
<dbReference type="EMBL" id="DTKL01000019">
    <property type="protein sequence ID" value="HGY93837.1"/>
    <property type="molecule type" value="Genomic_DNA"/>
</dbReference>
<dbReference type="PRINTS" id="PR00864">
    <property type="entry name" value="PREPILNPTASE"/>
</dbReference>
<evidence type="ECO:0000259" key="11">
    <source>
        <dbReference type="Pfam" id="PF01478"/>
    </source>
</evidence>
<evidence type="ECO:0000256" key="1">
    <source>
        <dbReference type="ARBA" id="ARBA00004429"/>
    </source>
</evidence>
<gene>
    <name evidence="13" type="ORF">ENW50_03985</name>
</gene>
<dbReference type="SUPFAM" id="SSF48695">
    <property type="entry name" value="Multiheme cytochromes"/>
    <property type="match status" value="1"/>
</dbReference>
<proteinExistence type="inferred from homology"/>
<dbReference type="Gene3D" id="1.20.120.1220">
    <property type="match status" value="1"/>
</dbReference>
<organism evidence="13">
    <name type="scientific">Acidobacterium capsulatum</name>
    <dbReference type="NCBI Taxonomy" id="33075"/>
    <lineage>
        <taxon>Bacteria</taxon>
        <taxon>Pseudomonadati</taxon>
        <taxon>Acidobacteriota</taxon>
        <taxon>Terriglobia</taxon>
        <taxon>Terriglobales</taxon>
        <taxon>Acidobacteriaceae</taxon>
        <taxon>Acidobacterium</taxon>
    </lineage>
</organism>
<name>A0A7V4XRP1_9BACT</name>
<evidence type="ECO:0000256" key="6">
    <source>
        <dbReference type="ARBA" id="ARBA00022989"/>
    </source>
</evidence>
<keyword evidence="9" id="KW-0489">Methyltransferase</keyword>
<keyword evidence="9" id="KW-0645">Protease</keyword>
<feature type="transmembrane region" description="Helical" evidence="10">
    <location>
        <begin position="195"/>
        <end position="225"/>
    </location>
</feature>
<evidence type="ECO:0000256" key="2">
    <source>
        <dbReference type="ARBA" id="ARBA00005801"/>
    </source>
</evidence>
<comment type="function">
    <text evidence="9">Plays an essential role in type IV pili and type II pseudopili formation by proteolytically removing the leader sequence from substrate proteins and subsequently monomethylating the alpha-amino group of the newly exposed N-terminal phenylalanine.</text>
</comment>
<feature type="domain" description="Prepilin peptidase A24 N-terminal" evidence="12">
    <location>
        <begin position="11"/>
        <end position="94"/>
    </location>
</feature>
<dbReference type="InterPro" id="IPR010627">
    <property type="entry name" value="Prepilin_pept_A24_N"/>
</dbReference>
<feature type="transmembrane region" description="Helical" evidence="10">
    <location>
        <begin position="94"/>
        <end position="114"/>
    </location>
</feature>
<sequence>MSVPVSIFVGVLGLVFGSFLNVCISRLPHHESVLLPGSHCPSCHRPVRAWDNIPLLSFFLLGGRCRDCHRAIGWRYPLVELATAMLFLLSAWKFGITLTGVATMLLCFLLLGLATMDAETLTLPDAFTLPGIVLGLVYHAVMPASGVKERLLETGIAALWGLLFAFLLLLVRWVYFLLRRQEGLGLGDAKLMAMIAIWLSPALTAEALFLGVIAAAIFGAGWLLLHPREGMRAMLPLGTFLCAAALLGIFKGQPLLKWYLHFYR</sequence>
<dbReference type="GO" id="GO:0006465">
    <property type="term" value="P:signal peptide processing"/>
    <property type="evidence" value="ECO:0007669"/>
    <property type="project" value="TreeGrafter"/>
</dbReference>
<feature type="domain" description="Prepilin type IV endopeptidase peptidase" evidence="11">
    <location>
        <begin position="104"/>
        <end position="219"/>
    </location>
</feature>
<dbReference type="InterPro" id="IPR014032">
    <property type="entry name" value="Peptidase_A24A_bac"/>
</dbReference>
<comment type="catalytic activity">
    <reaction evidence="9">
        <text>Typically cleaves a -Gly-|-Phe- bond to release an N-terminal, basic peptide of 5-8 residues from type IV prepilin, and then N-methylates the new N-terminal amino group, the methyl donor being S-adenosyl-L-methionine.</text>
        <dbReference type="EC" id="3.4.23.43"/>
    </reaction>
</comment>
<reference evidence="13" key="1">
    <citation type="journal article" date="2020" name="mSystems">
        <title>Genome- and Community-Level Interaction Insights into Carbon Utilization and Element Cycling Functions of Hydrothermarchaeota in Hydrothermal Sediment.</title>
        <authorList>
            <person name="Zhou Z."/>
            <person name="Liu Y."/>
            <person name="Xu W."/>
            <person name="Pan J."/>
            <person name="Luo Z.H."/>
            <person name="Li M."/>
        </authorList>
    </citation>
    <scope>NUCLEOTIDE SEQUENCE [LARGE SCALE GENOMIC DNA]</scope>
    <source>
        <strain evidence="13">SpSt-855</strain>
    </source>
</reference>
<comment type="caution">
    <text evidence="13">The sequence shown here is derived from an EMBL/GenBank/DDBJ whole genome shotgun (WGS) entry which is preliminary data.</text>
</comment>
<comment type="similarity">
    <text evidence="2 8">Belongs to the peptidase A24 family.</text>
</comment>